<reference evidence="5" key="1">
    <citation type="journal article" date="2019" name="Int. J. Syst. Evol. Microbiol.">
        <title>The Global Catalogue of Microorganisms (GCM) 10K type strain sequencing project: providing services to taxonomists for standard genome sequencing and annotation.</title>
        <authorList>
            <consortium name="The Broad Institute Genomics Platform"/>
            <consortium name="The Broad Institute Genome Sequencing Center for Infectious Disease"/>
            <person name="Wu L."/>
            <person name="Ma J."/>
        </authorList>
    </citation>
    <scope>NUCLEOTIDE SEQUENCE [LARGE SCALE GENOMIC DNA]</scope>
    <source>
        <strain evidence="5">NBRC 108730</strain>
    </source>
</reference>
<comment type="caution">
    <text evidence="4">The sequence shown here is derived from an EMBL/GenBank/DDBJ whole genome shotgun (WGS) entry which is preliminary data.</text>
</comment>
<evidence type="ECO:0000256" key="1">
    <source>
        <dbReference type="SAM" id="MobiDB-lite"/>
    </source>
</evidence>
<feature type="region of interest" description="Disordered" evidence="1">
    <location>
        <begin position="184"/>
        <end position="223"/>
    </location>
</feature>
<name>A0ABQ6JN02_9ACTN</name>
<dbReference type="EMBL" id="BSUZ01000001">
    <property type="protein sequence ID" value="GMA89309.1"/>
    <property type="molecule type" value="Genomic_DNA"/>
</dbReference>
<feature type="compositionally biased region" description="Pro residues" evidence="1">
    <location>
        <begin position="214"/>
        <end position="223"/>
    </location>
</feature>
<evidence type="ECO:0000313" key="5">
    <source>
        <dbReference type="Proteomes" id="UP001157017"/>
    </source>
</evidence>
<dbReference type="InterPro" id="IPR004563">
    <property type="entry name" value="Apolipo_AcylTrfase"/>
</dbReference>
<dbReference type="Pfam" id="PF20154">
    <property type="entry name" value="LNT_N"/>
    <property type="match status" value="1"/>
</dbReference>
<accession>A0ABQ6JN02</accession>
<feature type="domain" description="Apolipoprotein N-acyltransferase N-terminal" evidence="3">
    <location>
        <begin position="2"/>
        <end position="112"/>
    </location>
</feature>
<sequence>MLGLTSFLPMLHWAGVYVGALPWAALSVLEALYVALLGAVLAVATRRGTAGWRAVALPPVVGGLWVAQEALRDRTPFGGFPWGRLAFSQEDSPLLRLAALGGAPLITFAVATAGERSPSACSACSAGACPPARPGCGSAPGARRSRARCWRPARWSPPVCSCRCQPVRTPAGAASGWPACRATCRRPGSSSTPSGARCSTTTPAAPSTSHSGSPPAPPSSPTS</sequence>
<feature type="transmembrane region" description="Helical" evidence="2">
    <location>
        <begin position="20"/>
        <end position="44"/>
    </location>
</feature>
<dbReference type="PANTHER" id="PTHR38686">
    <property type="entry name" value="APOLIPOPROTEIN N-ACYLTRANSFERASE"/>
    <property type="match status" value="1"/>
</dbReference>
<feature type="compositionally biased region" description="Low complexity" evidence="1">
    <location>
        <begin position="199"/>
        <end position="213"/>
    </location>
</feature>
<dbReference type="PANTHER" id="PTHR38686:SF1">
    <property type="entry name" value="APOLIPOPROTEIN N-ACYLTRANSFERASE"/>
    <property type="match status" value="1"/>
</dbReference>
<keyword evidence="2" id="KW-0812">Transmembrane</keyword>
<evidence type="ECO:0000259" key="3">
    <source>
        <dbReference type="Pfam" id="PF20154"/>
    </source>
</evidence>
<evidence type="ECO:0000313" key="4">
    <source>
        <dbReference type="EMBL" id="GMA89309.1"/>
    </source>
</evidence>
<gene>
    <name evidence="4" type="ORF">GCM10025868_45590</name>
</gene>
<dbReference type="Proteomes" id="UP001157017">
    <property type="component" value="Unassembled WGS sequence"/>
</dbReference>
<protein>
    <recommendedName>
        <fullName evidence="3">Apolipoprotein N-acyltransferase N-terminal domain-containing protein</fullName>
    </recommendedName>
</protein>
<organism evidence="4 5">
    <name type="scientific">Angustibacter aerolatus</name>
    <dbReference type="NCBI Taxonomy" id="1162965"/>
    <lineage>
        <taxon>Bacteria</taxon>
        <taxon>Bacillati</taxon>
        <taxon>Actinomycetota</taxon>
        <taxon>Actinomycetes</taxon>
        <taxon>Kineosporiales</taxon>
        <taxon>Kineosporiaceae</taxon>
    </lineage>
</organism>
<dbReference type="InterPro" id="IPR045378">
    <property type="entry name" value="LNT_N"/>
</dbReference>
<evidence type="ECO:0000256" key="2">
    <source>
        <dbReference type="SAM" id="Phobius"/>
    </source>
</evidence>
<feature type="compositionally biased region" description="Polar residues" evidence="1">
    <location>
        <begin position="188"/>
        <end position="198"/>
    </location>
</feature>
<proteinExistence type="predicted"/>
<keyword evidence="5" id="KW-1185">Reference proteome</keyword>
<keyword evidence="2" id="KW-0472">Membrane</keyword>
<keyword evidence="2" id="KW-1133">Transmembrane helix</keyword>